<evidence type="ECO:0000256" key="5">
    <source>
        <dbReference type="SAM" id="Phobius"/>
    </source>
</evidence>
<evidence type="ECO:0000313" key="6">
    <source>
        <dbReference type="EMBL" id="EZQ01609.1"/>
    </source>
</evidence>
<comment type="subcellular location">
    <subcellularLocation>
        <location evidence="1">Membrane</location>
        <topology evidence="1">Multi-pass membrane protein</topology>
    </subcellularLocation>
</comment>
<evidence type="ECO:0000313" key="7">
    <source>
        <dbReference type="Proteomes" id="UP000024332"/>
    </source>
</evidence>
<keyword evidence="3 5" id="KW-1133">Transmembrane helix</keyword>
<proteinExistence type="predicted"/>
<feature type="transmembrane region" description="Helical" evidence="5">
    <location>
        <begin position="75"/>
        <end position="92"/>
    </location>
</feature>
<dbReference type="Pfam" id="PF02361">
    <property type="entry name" value="CbiQ"/>
    <property type="match status" value="1"/>
</dbReference>
<sequence>MTALLDYIPLIFFIITIFLVVYLLTKVVGLDGIATAMEYKKGKSSFHQINPLVKIFFEISIFLVLLRAYELKAGLFLSIAILSVLMTILLFTPNGKERVRYSGIYAVAVFLAYLWNWLNSIHSTGLVLWVWPSWFSHLMRYSQFVTSGSLIKATIMSIENPIIAISLAGITFISTTSVSDLFRSFSEVKVPLWLTLIFSVFLKVIPQTFRELDNAIKLQIFRGLGFGKPQFLYPLIYIYAFFLSLIPTFVHMAKSSKNMAMALDLKGFRAFSSRTSLKVIGFHWRDLIVLIFSIGFIGIFAFLE</sequence>
<dbReference type="OrthoDB" id="43252at2157"/>
<feature type="transmembrane region" description="Helical" evidence="5">
    <location>
        <begin position="231"/>
        <end position="250"/>
    </location>
</feature>
<feature type="transmembrane region" description="Helical" evidence="5">
    <location>
        <begin position="49"/>
        <end position="69"/>
    </location>
</feature>
<evidence type="ECO:0000256" key="3">
    <source>
        <dbReference type="ARBA" id="ARBA00022989"/>
    </source>
</evidence>
<dbReference type="STRING" id="1160895.CM19_12825"/>
<gene>
    <name evidence="6" type="ORF">CM19_12825</name>
</gene>
<keyword evidence="4 5" id="KW-0472">Membrane</keyword>
<dbReference type="AlphaFoldDB" id="A0A031LK46"/>
<feature type="transmembrane region" description="Helical" evidence="5">
    <location>
        <begin position="6"/>
        <end position="28"/>
    </location>
</feature>
<dbReference type="Proteomes" id="UP000024332">
    <property type="component" value="Unassembled WGS sequence"/>
</dbReference>
<keyword evidence="7" id="KW-1185">Reference proteome</keyword>
<dbReference type="RefSeq" id="WP_052349559.1">
    <property type="nucleotide sequence ID" value="NZ_JFZT01000066.1"/>
</dbReference>
<evidence type="ECO:0000256" key="4">
    <source>
        <dbReference type="ARBA" id="ARBA00023136"/>
    </source>
</evidence>
<accession>A0A031LK46</accession>
<feature type="transmembrane region" description="Helical" evidence="5">
    <location>
        <begin position="190"/>
        <end position="209"/>
    </location>
</feature>
<dbReference type="GO" id="GO:0005886">
    <property type="term" value="C:plasma membrane"/>
    <property type="evidence" value="ECO:0007669"/>
    <property type="project" value="UniProtKB-ARBA"/>
</dbReference>
<name>A0A031LK46_9CREN</name>
<dbReference type="EMBL" id="JFZT01000066">
    <property type="protein sequence ID" value="EZQ01609.1"/>
    <property type="molecule type" value="Genomic_DNA"/>
</dbReference>
<dbReference type="InterPro" id="IPR003339">
    <property type="entry name" value="ABC/ECF_trnsptr_transmembrane"/>
</dbReference>
<feature type="transmembrane region" description="Helical" evidence="5">
    <location>
        <begin position="151"/>
        <end position="178"/>
    </location>
</feature>
<keyword evidence="2 5" id="KW-0812">Transmembrane</keyword>
<organism evidence="6 7">
    <name type="scientific">Candidatus Acidianus copahuensis</name>
    <dbReference type="NCBI Taxonomy" id="1160895"/>
    <lineage>
        <taxon>Archaea</taxon>
        <taxon>Thermoproteota</taxon>
        <taxon>Thermoprotei</taxon>
        <taxon>Sulfolobales</taxon>
        <taxon>Sulfolobaceae</taxon>
        <taxon>Acidianus</taxon>
    </lineage>
</organism>
<evidence type="ECO:0000256" key="2">
    <source>
        <dbReference type="ARBA" id="ARBA00022692"/>
    </source>
</evidence>
<comment type="caution">
    <text evidence="6">The sequence shown here is derived from an EMBL/GenBank/DDBJ whole genome shotgun (WGS) entry which is preliminary data.</text>
</comment>
<dbReference type="CDD" id="cd16914">
    <property type="entry name" value="EcfT"/>
    <property type="match status" value="1"/>
</dbReference>
<feature type="transmembrane region" description="Helical" evidence="5">
    <location>
        <begin position="104"/>
        <end position="131"/>
    </location>
</feature>
<feature type="transmembrane region" description="Helical" evidence="5">
    <location>
        <begin position="284"/>
        <end position="303"/>
    </location>
</feature>
<protein>
    <submittedName>
        <fullName evidence="6">Cobalt ABC transporter</fullName>
    </submittedName>
</protein>
<evidence type="ECO:0000256" key="1">
    <source>
        <dbReference type="ARBA" id="ARBA00004141"/>
    </source>
</evidence>
<reference evidence="6 7" key="1">
    <citation type="submission" date="2014-03" db="EMBL/GenBank/DDBJ databases">
        <title>Draft genome sequence of the novel thermoacidophilic archaea Acidianus copahuensis ALE1 strain, isolated from Copahue volcanic area in Neuquen Argentina.</title>
        <authorList>
            <person name="Urbieta M.S."/>
            <person name="Rascovan N."/>
            <person name="Castro C."/>
            <person name="Revale S."/>
            <person name="Giaveno M.A."/>
            <person name="Vazquez M.P."/>
            <person name="Donati E.R."/>
        </authorList>
    </citation>
    <scope>NUCLEOTIDE SEQUENCE [LARGE SCALE GENOMIC DNA]</scope>
    <source>
        <strain evidence="6 7">ALE1</strain>
    </source>
</reference>